<keyword evidence="3" id="KW-1185">Reference proteome</keyword>
<proteinExistence type="predicted"/>
<feature type="region of interest" description="Disordered" evidence="1">
    <location>
        <begin position="75"/>
        <end position="101"/>
    </location>
</feature>
<evidence type="ECO:0000313" key="2">
    <source>
        <dbReference type="EMBL" id="GJU09043.1"/>
    </source>
</evidence>
<gene>
    <name evidence="2" type="ORF">Tco_1125473</name>
</gene>
<organism evidence="2 3">
    <name type="scientific">Tanacetum coccineum</name>
    <dbReference type="NCBI Taxonomy" id="301880"/>
    <lineage>
        <taxon>Eukaryota</taxon>
        <taxon>Viridiplantae</taxon>
        <taxon>Streptophyta</taxon>
        <taxon>Embryophyta</taxon>
        <taxon>Tracheophyta</taxon>
        <taxon>Spermatophyta</taxon>
        <taxon>Magnoliopsida</taxon>
        <taxon>eudicotyledons</taxon>
        <taxon>Gunneridae</taxon>
        <taxon>Pentapetalae</taxon>
        <taxon>asterids</taxon>
        <taxon>campanulids</taxon>
        <taxon>Asterales</taxon>
        <taxon>Asteraceae</taxon>
        <taxon>Asteroideae</taxon>
        <taxon>Anthemideae</taxon>
        <taxon>Anthemidinae</taxon>
        <taxon>Tanacetum</taxon>
    </lineage>
</organism>
<evidence type="ECO:0000313" key="3">
    <source>
        <dbReference type="Proteomes" id="UP001151760"/>
    </source>
</evidence>
<dbReference type="Proteomes" id="UP001151760">
    <property type="component" value="Unassembled WGS sequence"/>
</dbReference>
<protein>
    <submittedName>
        <fullName evidence="2">Uncharacterized protein</fullName>
    </submittedName>
</protein>
<reference evidence="2" key="2">
    <citation type="submission" date="2022-01" db="EMBL/GenBank/DDBJ databases">
        <authorList>
            <person name="Yamashiro T."/>
            <person name="Shiraishi A."/>
            <person name="Satake H."/>
            <person name="Nakayama K."/>
        </authorList>
    </citation>
    <scope>NUCLEOTIDE SEQUENCE</scope>
</reference>
<feature type="compositionally biased region" description="Pro residues" evidence="1">
    <location>
        <begin position="79"/>
        <end position="89"/>
    </location>
</feature>
<comment type="caution">
    <text evidence="2">The sequence shown here is derived from an EMBL/GenBank/DDBJ whole genome shotgun (WGS) entry which is preliminary data.</text>
</comment>
<sequence>MTTAGTRVVVSTGKGKMDTDLKKSRWVWRPKGNYLDHVSKDSGSFMLKKVIMLTPKEFSSPNELDHAVVIVDQHATQPDPSPRPSPTIPIPDSILEDSGRNHGDQAKEIYNTLMRTDQEALRRKPNLFINSITKLWIRSGEGGGKTCKAEPTMHKDPSFDDLDDIVDDAIDYMESEDAQDEGRTSFVVLEEKEST</sequence>
<reference evidence="2" key="1">
    <citation type="journal article" date="2022" name="Int. J. Mol. Sci.">
        <title>Draft Genome of Tanacetum Coccineum: Genomic Comparison of Closely Related Tanacetum-Family Plants.</title>
        <authorList>
            <person name="Yamashiro T."/>
            <person name="Shiraishi A."/>
            <person name="Nakayama K."/>
            <person name="Satake H."/>
        </authorList>
    </citation>
    <scope>NUCLEOTIDE SEQUENCE</scope>
</reference>
<accession>A0ABQ5JC45</accession>
<dbReference type="EMBL" id="BQNB010021691">
    <property type="protein sequence ID" value="GJU09043.1"/>
    <property type="molecule type" value="Genomic_DNA"/>
</dbReference>
<name>A0ABQ5JC45_9ASTR</name>
<evidence type="ECO:0000256" key="1">
    <source>
        <dbReference type="SAM" id="MobiDB-lite"/>
    </source>
</evidence>